<reference evidence="9 10" key="1">
    <citation type="journal article" date="2012" name="Int. J. Syst. Evol. Microbiol.">
        <title>Characterization of Tetragenococcus strains from sugar thick juice reveals a novel species, Tetragenococcus osmophilus sp. nov., and divides Tetragenococcus halophilus into two subspecies, T. halophilus subsp. halophilus subsp. nov. and T. halophilus subsp. flandriensis subsp. nov.</title>
        <authorList>
            <person name="Juste A."/>
            <person name="Van Trappen S."/>
            <person name="Verreth C."/>
            <person name="Cleenwerck I."/>
            <person name="De Vos P."/>
            <person name="Lievens B."/>
            <person name="Willems K.A."/>
        </authorList>
    </citation>
    <scope>NUCLEOTIDE SEQUENCE [LARGE SCALE GENOMIC DNA]</scope>
    <source>
        <strain evidence="9 10">LMG 26042</strain>
    </source>
</reference>
<feature type="domain" description="Zeta toxin" evidence="8">
    <location>
        <begin position="22"/>
        <end position="188"/>
    </location>
</feature>
<evidence type="ECO:0000256" key="5">
    <source>
        <dbReference type="ARBA" id="ARBA00022840"/>
    </source>
</evidence>
<protein>
    <recommendedName>
        <fullName evidence="6">UDP-N-acetylglucosamine kinase</fullName>
        <ecNumber evidence="2">2.7.1.176</ecNumber>
    </recommendedName>
    <alternativeName>
        <fullName evidence="6">UDP-N-acetylglucosamine kinase</fullName>
    </alternativeName>
</protein>
<evidence type="ECO:0000313" key="10">
    <source>
        <dbReference type="Proteomes" id="UP000280475"/>
    </source>
</evidence>
<sequence>MDDQSILYVKAHKNEFLKKLVEDKYPAETGKKTAIFMAGSPGAGKSEVASSLASMLENICIIDADIFRTYFPQYNGHNSDEFQRGAALMVDYALDYVLKKGYSFILDGTFAIDKSLKNVQRTLKREYNTSIYYVYQNPFGAWQFTKIRERVEGRYVPKERFINAYFKSRYNVKKVMEAIGDEADIVVVLKDFQNAISDIIEGVENIDLIIPDQFSFEELEAKLDGK</sequence>
<dbReference type="AlphaFoldDB" id="A0A3G5FHH5"/>
<dbReference type="InterPro" id="IPR010488">
    <property type="entry name" value="Zeta_toxin_domain"/>
</dbReference>
<evidence type="ECO:0000313" key="9">
    <source>
        <dbReference type="EMBL" id="AYW49578.1"/>
    </source>
</evidence>
<dbReference type="Proteomes" id="UP000280475">
    <property type="component" value="Chromosome"/>
</dbReference>
<keyword evidence="4" id="KW-0547">Nucleotide-binding</keyword>
<evidence type="ECO:0000256" key="3">
    <source>
        <dbReference type="ARBA" id="ARBA00022649"/>
    </source>
</evidence>
<dbReference type="SUPFAM" id="SSF52540">
    <property type="entry name" value="P-loop containing nucleoside triphosphate hydrolases"/>
    <property type="match status" value="1"/>
</dbReference>
<organism evidence="9 10">
    <name type="scientific">Tetragenococcus halophilus</name>
    <name type="common">Pediococcus halophilus</name>
    <dbReference type="NCBI Taxonomy" id="51669"/>
    <lineage>
        <taxon>Bacteria</taxon>
        <taxon>Bacillati</taxon>
        <taxon>Bacillota</taxon>
        <taxon>Bacilli</taxon>
        <taxon>Lactobacillales</taxon>
        <taxon>Enterococcaceae</taxon>
        <taxon>Tetragenococcus</taxon>
    </lineage>
</organism>
<dbReference type="Pfam" id="PF06414">
    <property type="entry name" value="Zeta_toxin"/>
    <property type="match status" value="1"/>
</dbReference>
<comment type="catalytic activity">
    <reaction evidence="7">
        <text>UDP-N-acetyl-alpha-D-glucosamine + ATP = UDP-N-acetyl-alpha-D-glucosamine 3'-phosphate + ADP + H(+)</text>
        <dbReference type="Rhea" id="RHEA:32671"/>
        <dbReference type="ChEBI" id="CHEBI:15378"/>
        <dbReference type="ChEBI" id="CHEBI:30616"/>
        <dbReference type="ChEBI" id="CHEBI:57705"/>
        <dbReference type="ChEBI" id="CHEBI:64353"/>
        <dbReference type="ChEBI" id="CHEBI:456216"/>
        <dbReference type="EC" id="2.7.1.176"/>
    </reaction>
</comment>
<dbReference type="InterPro" id="IPR027417">
    <property type="entry name" value="P-loop_NTPase"/>
</dbReference>
<evidence type="ECO:0000256" key="6">
    <source>
        <dbReference type="ARBA" id="ARBA00032897"/>
    </source>
</evidence>
<dbReference type="EC" id="2.7.1.176" evidence="2"/>
<comment type="similarity">
    <text evidence="1">Belongs to the zeta toxin family.</text>
</comment>
<evidence type="ECO:0000259" key="8">
    <source>
        <dbReference type="Pfam" id="PF06414"/>
    </source>
</evidence>
<evidence type="ECO:0000256" key="7">
    <source>
        <dbReference type="ARBA" id="ARBA00048178"/>
    </source>
</evidence>
<keyword evidence="3" id="KW-1277">Toxin-antitoxin system</keyword>
<dbReference type="GO" id="GO:0005524">
    <property type="term" value="F:ATP binding"/>
    <property type="evidence" value="ECO:0007669"/>
    <property type="project" value="UniProtKB-KW"/>
</dbReference>
<keyword evidence="5" id="KW-0067">ATP-binding</keyword>
<evidence type="ECO:0000256" key="1">
    <source>
        <dbReference type="ARBA" id="ARBA00009104"/>
    </source>
</evidence>
<accession>A0A3G5FHH5</accession>
<proteinExistence type="inferred from homology"/>
<dbReference type="Gene3D" id="3.40.50.300">
    <property type="entry name" value="P-loop containing nucleotide triphosphate hydrolases"/>
    <property type="match status" value="1"/>
</dbReference>
<gene>
    <name evidence="9" type="ORF">C7H83_03285</name>
</gene>
<dbReference type="RefSeq" id="WP_103892335.1">
    <property type="nucleotide sequence ID" value="NZ_CP027768.1"/>
</dbReference>
<evidence type="ECO:0000256" key="2">
    <source>
        <dbReference type="ARBA" id="ARBA00011963"/>
    </source>
</evidence>
<evidence type="ECO:0000256" key="4">
    <source>
        <dbReference type="ARBA" id="ARBA00022741"/>
    </source>
</evidence>
<dbReference type="GO" id="GO:0016301">
    <property type="term" value="F:kinase activity"/>
    <property type="evidence" value="ECO:0007669"/>
    <property type="project" value="InterPro"/>
</dbReference>
<name>A0A3G5FHH5_TETHA</name>
<dbReference type="EMBL" id="CP027768">
    <property type="protein sequence ID" value="AYW49578.1"/>
    <property type="molecule type" value="Genomic_DNA"/>
</dbReference>